<reference evidence="2" key="1">
    <citation type="journal article" date="2022" name="Mol. Ecol. Resour.">
        <title>The genomes of chicory, endive, great burdock and yacon provide insights into Asteraceae palaeo-polyploidization history and plant inulin production.</title>
        <authorList>
            <person name="Fan W."/>
            <person name="Wang S."/>
            <person name="Wang H."/>
            <person name="Wang A."/>
            <person name="Jiang F."/>
            <person name="Liu H."/>
            <person name="Zhao H."/>
            <person name="Xu D."/>
            <person name="Zhang Y."/>
        </authorList>
    </citation>
    <scope>NUCLEOTIDE SEQUENCE [LARGE SCALE GENOMIC DNA]</scope>
    <source>
        <strain evidence="2">cv. Yunnan</strain>
    </source>
</reference>
<comment type="caution">
    <text evidence="1">The sequence shown here is derived from an EMBL/GenBank/DDBJ whole genome shotgun (WGS) entry which is preliminary data.</text>
</comment>
<gene>
    <name evidence="1" type="ORF">L1987_64316</name>
</gene>
<organism evidence="1 2">
    <name type="scientific">Smallanthus sonchifolius</name>
    <dbReference type="NCBI Taxonomy" id="185202"/>
    <lineage>
        <taxon>Eukaryota</taxon>
        <taxon>Viridiplantae</taxon>
        <taxon>Streptophyta</taxon>
        <taxon>Embryophyta</taxon>
        <taxon>Tracheophyta</taxon>
        <taxon>Spermatophyta</taxon>
        <taxon>Magnoliopsida</taxon>
        <taxon>eudicotyledons</taxon>
        <taxon>Gunneridae</taxon>
        <taxon>Pentapetalae</taxon>
        <taxon>asterids</taxon>
        <taxon>campanulids</taxon>
        <taxon>Asterales</taxon>
        <taxon>Asteraceae</taxon>
        <taxon>Asteroideae</taxon>
        <taxon>Heliantheae alliance</taxon>
        <taxon>Millerieae</taxon>
        <taxon>Smallanthus</taxon>
    </lineage>
</organism>
<evidence type="ECO:0000313" key="2">
    <source>
        <dbReference type="Proteomes" id="UP001056120"/>
    </source>
</evidence>
<evidence type="ECO:0000313" key="1">
    <source>
        <dbReference type="EMBL" id="KAI3733098.1"/>
    </source>
</evidence>
<sequence length="93" mass="10605">MNKIGVGDAVVGGRVDDEINVDERRLWKILVFEQESILGFYIRHGYLHLALQLKTKSGGDEEVNRLEKPLELEATYIYHLQISIELGLCKYGS</sequence>
<dbReference type="EMBL" id="CM042038">
    <property type="protein sequence ID" value="KAI3733098.1"/>
    <property type="molecule type" value="Genomic_DNA"/>
</dbReference>
<dbReference type="Proteomes" id="UP001056120">
    <property type="component" value="Linkage Group LG21"/>
</dbReference>
<protein>
    <submittedName>
        <fullName evidence="1">Uncharacterized protein</fullName>
    </submittedName>
</protein>
<keyword evidence="2" id="KW-1185">Reference proteome</keyword>
<reference evidence="1 2" key="2">
    <citation type="journal article" date="2022" name="Mol. Ecol. Resour.">
        <title>The genomes of chicory, endive, great burdock and yacon provide insights into Asteraceae paleo-polyploidization history and plant inulin production.</title>
        <authorList>
            <person name="Fan W."/>
            <person name="Wang S."/>
            <person name="Wang H."/>
            <person name="Wang A."/>
            <person name="Jiang F."/>
            <person name="Liu H."/>
            <person name="Zhao H."/>
            <person name="Xu D."/>
            <person name="Zhang Y."/>
        </authorList>
    </citation>
    <scope>NUCLEOTIDE SEQUENCE [LARGE SCALE GENOMIC DNA]</scope>
    <source>
        <strain evidence="2">cv. Yunnan</strain>
        <tissue evidence="1">Leaves</tissue>
    </source>
</reference>
<accession>A0ACB9CG08</accession>
<proteinExistence type="predicted"/>
<name>A0ACB9CG08_9ASTR</name>